<dbReference type="InterPro" id="IPR045009">
    <property type="entry name" value="CASPL-5"/>
</dbReference>
<evidence type="ECO:0000259" key="9">
    <source>
        <dbReference type="Pfam" id="PF04535"/>
    </source>
</evidence>
<keyword evidence="5 8" id="KW-0812">Transmembrane</keyword>
<dbReference type="InterPro" id="IPR006702">
    <property type="entry name" value="CASP_dom"/>
</dbReference>
<evidence type="ECO:0000256" key="3">
    <source>
        <dbReference type="ARBA" id="ARBA00011489"/>
    </source>
</evidence>
<evidence type="ECO:0000256" key="7">
    <source>
        <dbReference type="ARBA" id="ARBA00023136"/>
    </source>
</evidence>
<organism evidence="10 11">
    <name type="scientific">Zizania palustris</name>
    <name type="common">Northern wild rice</name>
    <dbReference type="NCBI Taxonomy" id="103762"/>
    <lineage>
        <taxon>Eukaryota</taxon>
        <taxon>Viridiplantae</taxon>
        <taxon>Streptophyta</taxon>
        <taxon>Embryophyta</taxon>
        <taxon>Tracheophyta</taxon>
        <taxon>Spermatophyta</taxon>
        <taxon>Magnoliopsida</taxon>
        <taxon>Liliopsida</taxon>
        <taxon>Poales</taxon>
        <taxon>Poaceae</taxon>
        <taxon>BOP clade</taxon>
        <taxon>Oryzoideae</taxon>
        <taxon>Oryzeae</taxon>
        <taxon>Zizaniinae</taxon>
        <taxon>Zizania</taxon>
    </lineage>
</organism>
<proteinExistence type="inferred from homology"/>
<dbReference type="PANTHER" id="PTHR32021">
    <property type="entry name" value="CASP-LIKE PROTEIN 5B3"/>
    <property type="match status" value="1"/>
</dbReference>
<evidence type="ECO:0000313" key="10">
    <source>
        <dbReference type="EMBL" id="KAG8085817.1"/>
    </source>
</evidence>
<reference evidence="10" key="2">
    <citation type="submission" date="2021-02" db="EMBL/GenBank/DDBJ databases">
        <authorList>
            <person name="Kimball J.A."/>
            <person name="Haas M.W."/>
            <person name="Macchietto M."/>
            <person name="Kono T."/>
            <person name="Duquette J."/>
            <person name="Shao M."/>
        </authorList>
    </citation>
    <scope>NUCLEOTIDE SEQUENCE</scope>
    <source>
        <tissue evidence="10">Fresh leaf tissue</tissue>
    </source>
</reference>
<comment type="caution">
    <text evidence="10">The sequence shown here is derived from an EMBL/GenBank/DDBJ whole genome shotgun (WGS) entry which is preliminary data.</text>
</comment>
<name>A0A8J5WD68_ZIZPA</name>
<sequence>MRELAWRPGTWGGLALRVGQVTFAAASIGVMASGLGFANYTAFWYPRAPLGFGAASSCGALVCAGGSCRRAAELVDPCSVVSLPPGTMQLDAWQLSYLIASMGLQSLWSLGLACLDGYALKVKRDLNSALLVTALLSFAASCSAGGVIVLFKRDVLFCRRYPQLPCGRFELAIALAFLSWALSATSAIIMFCLLASF</sequence>
<reference evidence="10" key="1">
    <citation type="journal article" date="2021" name="bioRxiv">
        <title>Whole Genome Assembly and Annotation of Northern Wild Rice, Zizania palustris L., Supports a Whole Genome Duplication in the Zizania Genus.</title>
        <authorList>
            <person name="Haas M."/>
            <person name="Kono T."/>
            <person name="Macchietto M."/>
            <person name="Millas R."/>
            <person name="McGilp L."/>
            <person name="Shao M."/>
            <person name="Duquette J."/>
            <person name="Hirsch C.N."/>
            <person name="Kimball J."/>
        </authorList>
    </citation>
    <scope>NUCLEOTIDE SEQUENCE</scope>
    <source>
        <tissue evidence="10">Fresh leaf tissue</tissue>
    </source>
</reference>
<comment type="subcellular location">
    <subcellularLocation>
        <location evidence="1 8">Cell membrane</location>
        <topology evidence="1 8">Multi-pass membrane protein</topology>
    </subcellularLocation>
</comment>
<feature type="transmembrane region" description="Helical" evidence="8">
    <location>
        <begin position="130"/>
        <end position="151"/>
    </location>
</feature>
<evidence type="ECO:0000256" key="1">
    <source>
        <dbReference type="ARBA" id="ARBA00004651"/>
    </source>
</evidence>
<evidence type="ECO:0000256" key="6">
    <source>
        <dbReference type="ARBA" id="ARBA00022989"/>
    </source>
</evidence>
<comment type="subunit">
    <text evidence="3 8">Homodimer and heterodimers.</text>
</comment>
<keyword evidence="4 8" id="KW-1003">Cell membrane</keyword>
<accession>A0A8J5WD68</accession>
<dbReference type="EMBL" id="JAAALK010000082">
    <property type="protein sequence ID" value="KAG8085817.1"/>
    <property type="molecule type" value="Genomic_DNA"/>
</dbReference>
<dbReference type="Proteomes" id="UP000729402">
    <property type="component" value="Unassembled WGS sequence"/>
</dbReference>
<dbReference type="GO" id="GO:0005886">
    <property type="term" value="C:plasma membrane"/>
    <property type="evidence" value="ECO:0007669"/>
    <property type="project" value="UniProtKB-SubCell"/>
</dbReference>
<evidence type="ECO:0000256" key="2">
    <source>
        <dbReference type="ARBA" id="ARBA00007651"/>
    </source>
</evidence>
<dbReference type="PANTHER" id="PTHR32021:SF41">
    <property type="entry name" value="CASP-LIKE PROTEIN 5B2"/>
    <property type="match status" value="1"/>
</dbReference>
<gene>
    <name evidence="10" type="ORF">GUJ93_ZPchr0010g8523</name>
</gene>
<feature type="transmembrane region" description="Helical" evidence="8">
    <location>
        <begin position="171"/>
        <end position="195"/>
    </location>
</feature>
<feature type="transmembrane region" description="Helical" evidence="8">
    <location>
        <begin position="95"/>
        <end position="118"/>
    </location>
</feature>
<evidence type="ECO:0000256" key="8">
    <source>
        <dbReference type="RuleBase" id="RU361233"/>
    </source>
</evidence>
<dbReference type="OrthoDB" id="754299at2759"/>
<keyword evidence="7 8" id="KW-0472">Membrane</keyword>
<evidence type="ECO:0000313" key="11">
    <source>
        <dbReference type="Proteomes" id="UP000729402"/>
    </source>
</evidence>
<evidence type="ECO:0000256" key="5">
    <source>
        <dbReference type="ARBA" id="ARBA00022692"/>
    </source>
</evidence>
<keyword evidence="11" id="KW-1185">Reference proteome</keyword>
<feature type="domain" description="Casparian strip membrane protein" evidence="9">
    <location>
        <begin position="94"/>
        <end position="182"/>
    </location>
</feature>
<keyword evidence="6 8" id="KW-1133">Transmembrane helix</keyword>
<protein>
    <recommendedName>
        <fullName evidence="8">CASP-like protein</fullName>
    </recommendedName>
</protein>
<dbReference type="AlphaFoldDB" id="A0A8J5WD68"/>
<comment type="similarity">
    <text evidence="2 8">Belongs to the Casparian strip membrane proteins (CASP) family.</text>
</comment>
<feature type="transmembrane region" description="Helical" evidence="8">
    <location>
        <begin position="21"/>
        <end position="43"/>
    </location>
</feature>
<dbReference type="Pfam" id="PF04535">
    <property type="entry name" value="CASP_dom"/>
    <property type="match status" value="1"/>
</dbReference>
<evidence type="ECO:0000256" key="4">
    <source>
        <dbReference type="ARBA" id="ARBA00022475"/>
    </source>
</evidence>